<feature type="transmembrane region" description="Helical" evidence="1">
    <location>
        <begin position="147"/>
        <end position="169"/>
    </location>
</feature>
<dbReference type="InterPro" id="IPR038728">
    <property type="entry name" value="YkvI-like"/>
</dbReference>
<feature type="transmembrane region" description="Helical" evidence="1">
    <location>
        <begin position="226"/>
        <end position="247"/>
    </location>
</feature>
<keyword evidence="3" id="KW-1185">Reference proteome</keyword>
<dbReference type="Gene3D" id="1.20.1740.10">
    <property type="entry name" value="Amino acid/polyamine transporter I"/>
    <property type="match status" value="1"/>
</dbReference>
<feature type="transmembrane region" description="Helical" evidence="1">
    <location>
        <begin position="42"/>
        <end position="67"/>
    </location>
</feature>
<proteinExistence type="predicted"/>
<dbReference type="EMBL" id="BJUN01000010">
    <property type="protein sequence ID" value="GEK59132.1"/>
    <property type="molecule type" value="Genomic_DNA"/>
</dbReference>
<gene>
    <name evidence="2" type="ORF">MHA01_20370</name>
</gene>
<sequence>MKRGITISNFKSILKIATAFIGAIVGAGFASGQEIVQYYTSFGIPGLFGSILATILYMFVGMALVRIGSRLRTRSHKEAVYQIGGKFVGTVIDYVLILTLFGVGVVMLAGAGSNLSQQFNLPVVFGTTLITVLIFVIGVLQLNKIIVIIGSITPFLLIFVILIAIYSIFNTTDSLASLNQIAKEQSTNLPNWWISFINHVSFNTSVGAAIAFVIGGEEKNEKNAIIGGLLGGLGLGFIIILGNGAIFSQMAVLDGQALPILEMVNNISPILGICMALVLYAMIFNTAISMFLPFTTRFTKIGTKNFAFFLGTTLIIAYIASFIGFSDLIGLFYPVIGFLGLVLLITLAISWLRLNRLEKQYS</sequence>
<dbReference type="Proteomes" id="UP000321051">
    <property type="component" value="Unassembled WGS sequence"/>
</dbReference>
<feature type="transmembrane region" description="Helical" evidence="1">
    <location>
        <begin position="12"/>
        <end position="30"/>
    </location>
</feature>
<evidence type="ECO:0000313" key="2">
    <source>
        <dbReference type="EMBL" id="GEK59132.1"/>
    </source>
</evidence>
<comment type="caution">
    <text evidence="2">The sequence shown here is derived from an EMBL/GenBank/DDBJ whole genome shotgun (WGS) entry which is preliminary data.</text>
</comment>
<keyword evidence="1" id="KW-1133">Transmembrane helix</keyword>
<evidence type="ECO:0000256" key="1">
    <source>
        <dbReference type="SAM" id="Phobius"/>
    </source>
</evidence>
<evidence type="ECO:0000313" key="3">
    <source>
        <dbReference type="Proteomes" id="UP000321051"/>
    </source>
</evidence>
<accession>A0A510Y6Z3</accession>
<feature type="transmembrane region" description="Helical" evidence="1">
    <location>
        <begin position="121"/>
        <end position="140"/>
    </location>
</feature>
<dbReference type="RefSeq" id="WP_233133385.1">
    <property type="nucleotide sequence ID" value="NZ_BJUN01000010.1"/>
</dbReference>
<feature type="transmembrane region" description="Helical" evidence="1">
    <location>
        <begin position="306"/>
        <end position="325"/>
    </location>
</feature>
<feature type="transmembrane region" description="Helical" evidence="1">
    <location>
        <begin position="192"/>
        <end position="214"/>
    </location>
</feature>
<feature type="transmembrane region" description="Helical" evidence="1">
    <location>
        <begin position="331"/>
        <end position="352"/>
    </location>
</feature>
<dbReference type="PANTHER" id="PTHR37814:SF1">
    <property type="entry name" value="MEMBRANE PROTEIN"/>
    <property type="match status" value="1"/>
</dbReference>
<keyword evidence="1" id="KW-0812">Transmembrane</keyword>
<dbReference type="PANTHER" id="PTHR37814">
    <property type="entry name" value="CONSERVED MEMBRANE PROTEIN"/>
    <property type="match status" value="1"/>
</dbReference>
<protein>
    <submittedName>
        <fullName evidence="2">Membrane protein</fullName>
    </submittedName>
</protein>
<name>A0A510Y6Z3_MARHA</name>
<dbReference type="STRING" id="1371.GCA_900166605_01568"/>
<feature type="transmembrane region" description="Helical" evidence="1">
    <location>
        <begin position="87"/>
        <end position="109"/>
    </location>
</feature>
<dbReference type="AlphaFoldDB" id="A0A510Y6Z3"/>
<keyword evidence="1" id="KW-0472">Membrane</keyword>
<feature type="transmembrane region" description="Helical" evidence="1">
    <location>
        <begin position="267"/>
        <end position="294"/>
    </location>
</feature>
<organism evidence="2 3">
    <name type="scientific">Marinococcus halophilus</name>
    <dbReference type="NCBI Taxonomy" id="1371"/>
    <lineage>
        <taxon>Bacteria</taxon>
        <taxon>Bacillati</taxon>
        <taxon>Bacillota</taxon>
        <taxon>Bacilli</taxon>
        <taxon>Bacillales</taxon>
        <taxon>Bacillaceae</taxon>
        <taxon>Marinococcus</taxon>
    </lineage>
</organism>
<reference evidence="2 3" key="1">
    <citation type="submission" date="2019-07" db="EMBL/GenBank/DDBJ databases">
        <title>Whole genome shotgun sequence of Marinococcus halophilus NBRC 102359.</title>
        <authorList>
            <person name="Hosoyama A."/>
            <person name="Uohara A."/>
            <person name="Ohji S."/>
            <person name="Ichikawa N."/>
        </authorList>
    </citation>
    <scope>NUCLEOTIDE SEQUENCE [LARGE SCALE GENOMIC DNA]</scope>
    <source>
        <strain evidence="2 3">NBRC 102359</strain>
    </source>
</reference>